<protein>
    <submittedName>
        <fullName evidence="3">NTP transferase domain-containing protein</fullName>
    </submittedName>
</protein>
<feature type="domain" description="MobA-like NTP transferase" evidence="2">
    <location>
        <begin position="6"/>
        <end position="165"/>
    </location>
</feature>
<dbReference type="EMBL" id="WSTA01000007">
    <property type="protein sequence ID" value="MWB97532.1"/>
    <property type="molecule type" value="Genomic_DNA"/>
</dbReference>
<evidence type="ECO:0000313" key="3">
    <source>
        <dbReference type="EMBL" id="MWB97532.1"/>
    </source>
</evidence>
<dbReference type="Gene3D" id="3.90.550.10">
    <property type="entry name" value="Spore Coat Polysaccharide Biosynthesis Protein SpsA, Chain A"/>
    <property type="match status" value="1"/>
</dbReference>
<dbReference type="GO" id="GO:0016779">
    <property type="term" value="F:nucleotidyltransferase activity"/>
    <property type="evidence" value="ECO:0007669"/>
    <property type="project" value="UniProtKB-ARBA"/>
</dbReference>
<dbReference type="InterPro" id="IPR029044">
    <property type="entry name" value="Nucleotide-diphossugar_trans"/>
</dbReference>
<feature type="region of interest" description="Disordered" evidence="1">
    <location>
        <begin position="90"/>
        <end position="110"/>
    </location>
</feature>
<proteinExistence type="predicted"/>
<evidence type="ECO:0000313" key="4">
    <source>
        <dbReference type="Proteomes" id="UP000438182"/>
    </source>
</evidence>
<dbReference type="RefSeq" id="WP_160422875.1">
    <property type="nucleotide sequence ID" value="NZ_WSTA01000007.1"/>
</dbReference>
<dbReference type="Pfam" id="PF12804">
    <property type="entry name" value="NTP_transf_3"/>
    <property type="match status" value="1"/>
</dbReference>
<keyword evidence="4" id="KW-1185">Reference proteome</keyword>
<feature type="non-terminal residue" evidence="3">
    <location>
        <position position="167"/>
    </location>
</feature>
<reference evidence="3 4" key="1">
    <citation type="submission" date="2019-12" db="EMBL/GenBank/DDBJ databases">
        <authorList>
            <person name="Kim Y.S."/>
        </authorList>
    </citation>
    <scope>NUCLEOTIDE SEQUENCE [LARGE SCALE GENOMIC DNA]</scope>
    <source>
        <strain evidence="3 4">MMS17-SY077</strain>
    </source>
</reference>
<dbReference type="Proteomes" id="UP000438182">
    <property type="component" value="Unassembled WGS sequence"/>
</dbReference>
<dbReference type="SUPFAM" id="SSF53448">
    <property type="entry name" value="Nucleotide-diphospho-sugar transferases"/>
    <property type="match status" value="1"/>
</dbReference>
<dbReference type="AlphaFoldDB" id="A0A6I4NWR8"/>
<feature type="compositionally biased region" description="Low complexity" evidence="1">
    <location>
        <begin position="93"/>
        <end position="108"/>
    </location>
</feature>
<evidence type="ECO:0000259" key="2">
    <source>
        <dbReference type="Pfam" id="PF12804"/>
    </source>
</evidence>
<gene>
    <name evidence="3" type="ORF">GB864_03035</name>
</gene>
<dbReference type="PANTHER" id="PTHR43777:SF1">
    <property type="entry name" value="MOLYBDENUM COFACTOR CYTIDYLYLTRANSFERASE"/>
    <property type="match status" value="1"/>
</dbReference>
<dbReference type="PANTHER" id="PTHR43777">
    <property type="entry name" value="MOLYBDENUM COFACTOR CYTIDYLYLTRANSFERASE"/>
    <property type="match status" value="1"/>
</dbReference>
<sequence>MAHVSGVLLAAGAGKRFGRPKALAVEDGEPWLASGVRMLLDGGCDEVLVVLGARADEAAALVPADPHVRVVVAADWEDGVSASLRAGLTALEGTTDGPDGTTPGTAPDSMPDAALVSLVDLVGLPATAAARVRTAAEASGPLASALARATYRGLPGHPVLLGRDHWA</sequence>
<accession>A0A6I4NWR8</accession>
<comment type="caution">
    <text evidence="3">The sequence shown here is derived from an EMBL/GenBank/DDBJ whole genome shotgun (WGS) entry which is preliminary data.</text>
</comment>
<keyword evidence="3" id="KW-0808">Transferase</keyword>
<organism evidence="3 4">
    <name type="scientific">Agromyces seonyuensis</name>
    <dbReference type="NCBI Taxonomy" id="2662446"/>
    <lineage>
        <taxon>Bacteria</taxon>
        <taxon>Bacillati</taxon>
        <taxon>Actinomycetota</taxon>
        <taxon>Actinomycetes</taxon>
        <taxon>Micrococcales</taxon>
        <taxon>Microbacteriaceae</taxon>
        <taxon>Agromyces</taxon>
    </lineage>
</organism>
<evidence type="ECO:0000256" key="1">
    <source>
        <dbReference type="SAM" id="MobiDB-lite"/>
    </source>
</evidence>
<dbReference type="InterPro" id="IPR025877">
    <property type="entry name" value="MobA-like_NTP_Trfase"/>
</dbReference>
<name>A0A6I4NWR8_9MICO</name>